<organism evidence="2">
    <name type="scientific">Menopon gallinae</name>
    <name type="common">poultry shaft louse</name>
    <dbReference type="NCBI Taxonomy" id="328185"/>
    <lineage>
        <taxon>Eukaryota</taxon>
        <taxon>Metazoa</taxon>
        <taxon>Ecdysozoa</taxon>
        <taxon>Arthropoda</taxon>
        <taxon>Hexapoda</taxon>
        <taxon>Insecta</taxon>
        <taxon>Pterygota</taxon>
        <taxon>Neoptera</taxon>
        <taxon>Paraneoptera</taxon>
        <taxon>Psocodea</taxon>
        <taxon>Troctomorpha</taxon>
        <taxon>Phthiraptera</taxon>
        <taxon>Amblycera</taxon>
        <taxon>Menoponidae</taxon>
        <taxon>Menopon</taxon>
    </lineage>
</organism>
<evidence type="ECO:0008006" key="3">
    <source>
        <dbReference type="Google" id="ProtNLM"/>
    </source>
</evidence>
<dbReference type="AlphaFoldDB" id="A0AAW2I4K3"/>
<dbReference type="PANTHER" id="PTHR44269">
    <property type="entry name" value="DEHYDROGENASE/REDUCTASE SDR FAMILY MEMBER 7-RELATED"/>
    <property type="match status" value="1"/>
</dbReference>
<accession>A0AAW2I4K3</accession>
<proteinExistence type="predicted"/>
<dbReference type="InterPro" id="IPR036291">
    <property type="entry name" value="NAD(P)-bd_dom_sf"/>
</dbReference>
<keyword evidence="1" id="KW-1133">Transmembrane helix</keyword>
<evidence type="ECO:0000256" key="1">
    <source>
        <dbReference type="SAM" id="Phobius"/>
    </source>
</evidence>
<dbReference type="Pfam" id="PF00106">
    <property type="entry name" value="adh_short"/>
    <property type="match status" value="1"/>
</dbReference>
<sequence length="319" mass="35985">MGFFTYIGMSIIIYYMIYLVLFFLVDCDIALALAEKFGRNLSKLRGKVIWITEASNSVGEAIAYEIARNNGKMVLSSIRCDELHFIKQKCLELNPYLKSEDILILTMDITKIETHKSCFNSVIHHFGSIDIMISISGKGQRAMWEDINLDLDRDMFKLNVFGIVSLSRTAVQYFGKKGNGHIVVLSSLAGIIGVPYSSSYTASLHAIHGYFESLRNEKLGTNLQITLIYPGPIACNISREQVSCSGNECFQKIQGSEHKGMTAKRCAHLALLAVVNNLDEAWMASRPFIPLIYTLTHFPNLARKIAQIVNPRRMEWLMR</sequence>
<dbReference type="SUPFAM" id="SSF51735">
    <property type="entry name" value="NAD(P)-binding Rossmann-fold domains"/>
    <property type="match status" value="1"/>
</dbReference>
<feature type="transmembrane region" description="Helical" evidence="1">
    <location>
        <begin position="12"/>
        <end position="34"/>
    </location>
</feature>
<dbReference type="InterPro" id="IPR053011">
    <property type="entry name" value="SDR_family_member_7"/>
</dbReference>
<keyword evidence="1" id="KW-0812">Transmembrane</keyword>
<name>A0AAW2I4K3_9NEOP</name>
<dbReference type="Gene3D" id="3.40.50.720">
    <property type="entry name" value="NAD(P)-binding Rossmann-like Domain"/>
    <property type="match status" value="1"/>
</dbReference>
<keyword evidence="1" id="KW-0472">Membrane</keyword>
<comment type="caution">
    <text evidence="2">The sequence shown here is derived from an EMBL/GenBank/DDBJ whole genome shotgun (WGS) entry which is preliminary data.</text>
</comment>
<evidence type="ECO:0000313" key="2">
    <source>
        <dbReference type="EMBL" id="KAL0276400.1"/>
    </source>
</evidence>
<reference evidence="2" key="1">
    <citation type="journal article" date="2024" name="Gigascience">
        <title>Chromosome-level genome of the poultry shaft louse Menopon gallinae provides insight into the host-switching and adaptive evolution of parasitic lice.</title>
        <authorList>
            <person name="Xu Y."/>
            <person name="Ma L."/>
            <person name="Liu S."/>
            <person name="Liang Y."/>
            <person name="Liu Q."/>
            <person name="He Z."/>
            <person name="Tian L."/>
            <person name="Duan Y."/>
            <person name="Cai W."/>
            <person name="Li H."/>
            <person name="Song F."/>
        </authorList>
    </citation>
    <scope>NUCLEOTIDE SEQUENCE</scope>
    <source>
        <strain evidence="2">Cailab_2023a</strain>
    </source>
</reference>
<protein>
    <recommendedName>
        <fullName evidence="3">Dehydrogenase/reductase SDR family member 7</fullName>
    </recommendedName>
</protein>
<gene>
    <name evidence="2" type="ORF">PYX00_003987</name>
</gene>
<dbReference type="PRINTS" id="PR00081">
    <property type="entry name" value="GDHRDH"/>
</dbReference>
<dbReference type="EMBL" id="JARGDH010000002">
    <property type="protein sequence ID" value="KAL0276400.1"/>
    <property type="molecule type" value="Genomic_DNA"/>
</dbReference>
<dbReference type="PANTHER" id="PTHR44269:SF1">
    <property type="entry name" value="DEHYDROGENASE_REDUCTASE SDR FAMILY MEMBER 7"/>
    <property type="match status" value="1"/>
</dbReference>
<dbReference type="InterPro" id="IPR002347">
    <property type="entry name" value="SDR_fam"/>
</dbReference>